<evidence type="ECO:0000313" key="7">
    <source>
        <dbReference type="Proteomes" id="UP000789423"/>
    </source>
</evidence>
<evidence type="ECO:0000256" key="4">
    <source>
        <dbReference type="ARBA" id="ARBA00023136"/>
    </source>
</evidence>
<name>A0ABN7ZZX6_9BACI</name>
<reference evidence="6 7" key="1">
    <citation type="submission" date="2021-10" db="EMBL/GenBank/DDBJ databases">
        <authorList>
            <person name="Criscuolo A."/>
        </authorList>
    </citation>
    <scope>NUCLEOTIDE SEQUENCE [LARGE SCALE GENOMIC DNA]</scope>
    <source>
        <strain evidence="7">CIP 111899</strain>
    </source>
</reference>
<feature type="transmembrane region" description="Helical" evidence="5">
    <location>
        <begin position="58"/>
        <end position="79"/>
    </location>
</feature>
<evidence type="ECO:0000256" key="3">
    <source>
        <dbReference type="ARBA" id="ARBA00022989"/>
    </source>
</evidence>
<accession>A0ABN7ZZX6</accession>
<dbReference type="Proteomes" id="UP000789423">
    <property type="component" value="Unassembled WGS sequence"/>
</dbReference>
<gene>
    <name evidence="6" type="ORF">BACCIP111899_02082</name>
</gene>
<sequence length="117" mass="13462">MIHMHITAWSLGIILFFVTYSMYKSGKQAKAMHMVVRLLYILIIVSGLLIYKDVHWMPMLYGIKMLGGIWVIAAMEMILVKASKQKLTRAFWIQFVIVLLVVLYLGLRLPLGFSPFA</sequence>
<feature type="transmembrane region" description="Helical" evidence="5">
    <location>
        <begin position="35"/>
        <end position="52"/>
    </location>
</feature>
<comment type="similarity">
    <text evidence="5">Belongs to the UPF0344 family.</text>
</comment>
<evidence type="ECO:0000313" key="6">
    <source>
        <dbReference type="EMBL" id="CAG9612904.1"/>
    </source>
</evidence>
<comment type="subcellular location">
    <subcellularLocation>
        <location evidence="5">Cell membrane</location>
        <topology evidence="5">Multi-pass membrane protein</topology>
    </subcellularLocation>
</comment>
<comment type="caution">
    <text evidence="6">The sequence shown here is derived from an EMBL/GenBank/DDBJ whole genome shotgun (WGS) entry which is preliminary data.</text>
</comment>
<evidence type="ECO:0000256" key="2">
    <source>
        <dbReference type="ARBA" id="ARBA00022692"/>
    </source>
</evidence>
<dbReference type="HAMAP" id="MF_01536">
    <property type="entry name" value="UPF0344"/>
    <property type="match status" value="1"/>
</dbReference>
<proteinExistence type="inferred from homology"/>
<feature type="transmembrane region" description="Helical" evidence="5">
    <location>
        <begin position="6"/>
        <end position="23"/>
    </location>
</feature>
<organism evidence="6 7">
    <name type="scientific">Bacillus rhizoplanae</name>
    <dbReference type="NCBI Taxonomy" id="2880966"/>
    <lineage>
        <taxon>Bacteria</taxon>
        <taxon>Bacillati</taxon>
        <taxon>Bacillota</taxon>
        <taxon>Bacilli</taxon>
        <taxon>Bacillales</taxon>
        <taxon>Bacillaceae</taxon>
        <taxon>Bacillus</taxon>
    </lineage>
</organism>
<protein>
    <recommendedName>
        <fullName evidence="5">UPF0344 protein BACCIP111899_02082</fullName>
    </recommendedName>
</protein>
<dbReference type="InterPro" id="IPR010899">
    <property type="entry name" value="UPF0344"/>
</dbReference>
<feature type="transmembrane region" description="Helical" evidence="5">
    <location>
        <begin position="91"/>
        <end position="111"/>
    </location>
</feature>
<dbReference type="Pfam" id="PF07457">
    <property type="entry name" value="DUF1516"/>
    <property type="match status" value="1"/>
</dbReference>
<keyword evidence="1 5" id="KW-1003">Cell membrane</keyword>
<dbReference type="RefSeq" id="WP_098306122.1">
    <property type="nucleotide sequence ID" value="NZ_CAKJTI010000008.1"/>
</dbReference>
<keyword evidence="4 5" id="KW-0472">Membrane</keyword>
<dbReference type="EMBL" id="CAKJTI010000008">
    <property type="protein sequence ID" value="CAG9612904.1"/>
    <property type="molecule type" value="Genomic_DNA"/>
</dbReference>
<keyword evidence="2 5" id="KW-0812">Transmembrane</keyword>
<keyword evidence="7" id="KW-1185">Reference proteome</keyword>
<evidence type="ECO:0000256" key="1">
    <source>
        <dbReference type="ARBA" id="ARBA00022475"/>
    </source>
</evidence>
<evidence type="ECO:0000256" key="5">
    <source>
        <dbReference type="HAMAP-Rule" id="MF_01536"/>
    </source>
</evidence>
<keyword evidence="3 5" id="KW-1133">Transmembrane helix</keyword>